<evidence type="ECO:0008006" key="4">
    <source>
        <dbReference type="Google" id="ProtNLM"/>
    </source>
</evidence>
<accession>A0A2V1HZE6</accession>
<gene>
    <name evidence="2" type="ORF">DDQ50_06805</name>
</gene>
<proteinExistence type="predicted"/>
<dbReference type="Proteomes" id="UP000244893">
    <property type="component" value="Unassembled WGS sequence"/>
</dbReference>
<name>A0A2V1HZE6_9MICO</name>
<evidence type="ECO:0000313" key="3">
    <source>
        <dbReference type="Proteomes" id="UP000244893"/>
    </source>
</evidence>
<protein>
    <recommendedName>
        <fullName evidence="4">Lytic transglycosylase domain-containing protein</fullName>
    </recommendedName>
</protein>
<comment type="caution">
    <text evidence="2">The sequence shown here is derived from an EMBL/GenBank/DDBJ whole genome shotgun (WGS) entry which is preliminary data.</text>
</comment>
<keyword evidence="1" id="KW-1133">Transmembrane helix</keyword>
<dbReference type="SUPFAM" id="SSF53955">
    <property type="entry name" value="Lysozyme-like"/>
    <property type="match status" value="1"/>
</dbReference>
<evidence type="ECO:0000256" key="1">
    <source>
        <dbReference type="SAM" id="Phobius"/>
    </source>
</evidence>
<dbReference type="OrthoDB" id="9766277at2"/>
<dbReference type="Gene3D" id="1.10.530.10">
    <property type="match status" value="1"/>
</dbReference>
<dbReference type="AlphaFoldDB" id="A0A2V1HZE6"/>
<reference evidence="2 3" key="1">
    <citation type="submission" date="2018-05" db="EMBL/GenBank/DDBJ databases">
        <title>Amnibacterium sp. M8JJ-5, whole genome shotgun sequence.</title>
        <authorList>
            <person name="Tuo L."/>
        </authorList>
    </citation>
    <scope>NUCLEOTIDE SEQUENCE [LARGE SCALE GENOMIC DNA]</scope>
    <source>
        <strain evidence="2 3">M8JJ-5</strain>
    </source>
</reference>
<evidence type="ECO:0000313" key="2">
    <source>
        <dbReference type="EMBL" id="PVZ96417.1"/>
    </source>
</evidence>
<keyword evidence="1" id="KW-0472">Membrane</keyword>
<keyword evidence="1" id="KW-0812">Transmembrane</keyword>
<dbReference type="EMBL" id="QEOP01000001">
    <property type="protein sequence ID" value="PVZ96417.1"/>
    <property type="molecule type" value="Genomic_DNA"/>
</dbReference>
<sequence>MAVPAGQEVGVAPVTRPSATPMQRSRFRGNLALSLFGFLAAFAFILVNVTDPYAGAVASPYYHASGAEIEPQILASADAYEVSAITRDDFTVTEKPKVVEVAPAASASWAPPAAAVPDPGSAQAIAAEKVAARGWGTGEFDCLVALWNKESGWRVNAYNASSGAYGIPQALPGNKMASAGADWETSASTQIDWGLGYITGRYGTPCGAWQSSVDRGWY</sequence>
<dbReference type="InterPro" id="IPR023346">
    <property type="entry name" value="Lysozyme-like_dom_sf"/>
</dbReference>
<keyword evidence="3" id="KW-1185">Reference proteome</keyword>
<feature type="transmembrane region" description="Helical" evidence="1">
    <location>
        <begin position="31"/>
        <end position="49"/>
    </location>
</feature>
<organism evidence="2 3">
    <name type="scientific">Amnibacterium flavum</name>
    <dbReference type="NCBI Taxonomy" id="2173173"/>
    <lineage>
        <taxon>Bacteria</taxon>
        <taxon>Bacillati</taxon>
        <taxon>Actinomycetota</taxon>
        <taxon>Actinomycetes</taxon>
        <taxon>Micrococcales</taxon>
        <taxon>Microbacteriaceae</taxon>
        <taxon>Amnibacterium</taxon>
    </lineage>
</organism>